<dbReference type="GeneID" id="117357227"/>
<feature type="compositionally biased region" description="Low complexity" evidence="1">
    <location>
        <begin position="386"/>
        <end position="412"/>
    </location>
</feature>
<evidence type="ECO:0000313" key="4">
    <source>
        <dbReference type="RefSeq" id="XP_033793519.1"/>
    </source>
</evidence>
<name>A0A6P8QAY2_GEOSA</name>
<gene>
    <name evidence="4" type="primary">LOC117357227</name>
</gene>
<feature type="region of interest" description="Disordered" evidence="1">
    <location>
        <begin position="253"/>
        <end position="272"/>
    </location>
</feature>
<feature type="compositionally biased region" description="Low complexity" evidence="1">
    <location>
        <begin position="260"/>
        <end position="270"/>
    </location>
</feature>
<dbReference type="AlphaFoldDB" id="A0A6P8QAY2"/>
<keyword evidence="3" id="KW-1185">Reference proteome</keyword>
<feature type="compositionally biased region" description="Basic and acidic residues" evidence="1">
    <location>
        <begin position="288"/>
        <end position="316"/>
    </location>
</feature>
<organism evidence="3 4">
    <name type="scientific">Geotrypetes seraphini</name>
    <name type="common">Gaboon caecilian</name>
    <name type="synonym">Caecilia seraphini</name>
    <dbReference type="NCBI Taxonomy" id="260995"/>
    <lineage>
        <taxon>Eukaryota</taxon>
        <taxon>Metazoa</taxon>
        <taxon>Chordata</taxon>
        <taxon>Craniata</taxon>
        <taxon>Vertebrata</taxon>
        <taxon>Euteleostomi</taxon>
        <taxon>Amphibia</taxon>
        <taxon>Gymnophiona</taxon>
        <taxon>Geotrypetes</taxon>
    </lineage>
</organism>
<feature type="signal peptide" evidence="2">
    <location>
        <begin position="1"/>
        <end position="16"/>
    </location>
</feature>
<dbReference type="OrthoDB" id="9907627at2759"/>
<evidence type="ECO:0000256" key="2">
    <source>
        <dbReference type="SAM" id="SignalP"/>
    </source>
</evidence>
<protein>
    <submittedName>
        <fullName evidence="4">Dentin sialophosphoprotein-like</fullName>
    </submittedName>
</protein>
<reference evidence="4" key="1">
    <citation type="submission" date="2025-08" db="UniProtKB">
        <authorList>
            <consortium name="RefSeq"/>
        </authorList>
    </citation>
    <scope>IDENTIFICATION</scope>
</reference>
<feature type="region of interest" description="Disordered" evidence="1">
    <location>
        <begin position="287"/>
        <end position="332"/>
    </location>
</feature>
<keyword evidence="2" id="KW-0732">Signal</keyword>
<dbReference type="RefSeq" id="XP_033793519.1">
    <property type="nucleotide sequence ID" value="XM_033937628.1"/>
</dbReference>
<dbReference type="KEGG" id="gsh:117357227"/>
<accession>A0A6P8QAY2</accession>
<evidence type="ECO:0000256" key="1">
    <source>
        <dbReference type="SAM" id="MobiDB-lite"/>
    </source>
</evidence>
<feature type="chain" id="PRO_5027655794" evidence="2">
    <location>
        <begin position="17"/>
        <end position="412"/>
    </location>
</feature>
<feature type="region of interest" description="Disordered" evidence="1">
    <location>
        <begin position="127"/>
        <end position="240"/>
    </location>
</feature>
<evidence type="ECO:0000313" key="3">
    <source>
        <dbReference type="Proteomes" id="UP000515159"/>
    </source>
</evidence>
<feature type="region of interest" description="Disordered" evidence="1">
    <location>
        <begin position="371"/>
        <end position="412"/>
    </location>
</feature>
<dbReference type="InParanoid" id="A0A6P8QAY2"/>
<sequence length="412" mass="45145">MKVILVCLCFFIQAHARLKEDRGDHVRAAMHQLEDVDVAHLYLHQKKQQNGPAVKNMENVIQETSEKDHTPNSRDQLQVDCYIASGIQNLDNMDADSIIGCGLEEGSGNNDFLDKSHQSIELDATHGVFNPESTPFPLKDVNNGSGGTNKVPSSKKGELSHTSHNLDGLRKDMDRDHHDIESTHDTNLLNVDEEDGGSGNSSGGTEGTDSTVGLGKAEDITVNPGFTDPDTVQSGNVHWNSSRDIQETVYSSALGKDEGNIGTSNGNGTSDWDNLKTNHAETLGIQENTDHANESKNKNKIESADYKDINGKDQVNKYKGRRKSPQNNHINDINNKMKNQKGHFHTLTTNGKVVKAENSRKAAERKYAIAVRQKIKKSPRKKPLQDDSSQSSGSSSESSQSTDSRSSSDQSD</sequence>
<dbReference type="Proteomes" id="UP000515159">
    <property type="component" value="Chromosome 1"/>
</dbReference>
<feature type="compositionally biased region" description="Polar residues" evidence="1">
    <location>
        <begin position="230"/>
        <end position="240"/>
    </location>
</feature>
<feature type="compositionally biased region" description="Basic residues" evidence="1">
    <location>
        <begin position="373"/>
        <end position="382"/>
    </location>
</feature>
<feature type="compositionally biased region" description="Gly residues" evidence="1">
    <location>
        <begin position="197"/>
        <end position="206"/>
    </location>
</feature>
<proteinExistence type="predicted"/>
<feature type="compositionally biased region" description="Basic and acidic residues" evidence="1">
    <location>
        <begin position="167"/>
        <end position="184"/>
    </location>
</feature>